<dbReference type="Proteomes" id="UP000821865">
    <property type="component" value="Chromosome 7"/>
</dbReference>
<gene>
    <name evidence="1" type="ORF">HPB49_011143</name>
</gene>
<organism evidence="1 2">
    <name type="scientific">Dermacentor silvarum</name>
    <name type="common">Tick</name>
    <dbReference type="NCBI Taxonomy" id="543639"/>
    <lineage>
        <taxon>Eukaryota</taxon>
        <taxon>Metazoa</taxon>
        <taxon>Ecdysozoa</taxon>
        <taxon>Arthropoda</taxon>
        <taxon>Chelicerata</taxon>
        <taxon>Arachnida</taxon>
        <taxon>Acari</taxon>
        <taxon>Parasitiformes</taxon>
        <taxon>Ixodida</taxon>
        <taxon>Ixodoidea</taxon>
        <taxon>Ixodidae</taxon>
        <taxon>Rhipicephalinae</taxon>
        <taxon>Dermacentor</taxon>
    </lineage>
</organism>
<comment type="caution">
    <text evidence="1">The sequence shown here is derived from an EMBL/GenBank/DDBJ whole genome shotgun (WGS) entry which is preliminary data.</text>
</comment>
<keyword evidence="2" id="KW-1185">Reference proteome</keyword>
<sequence length="348" mass="38975">MESQTREEPLLNFSIDLYKHLAEKSGRTGNIFFSPFSISAAPSMALAGARDTTAQQLADVLRVTGAEVRQQFWGLLSKLGGLAPDVKLHVANRMYSEQTFPVLESYLSRLRGSYNATIESVDFRNRYEEVRRLVNTWVEEVTESKIKDLLPDDSVDAVTTLIIVNAIYLKGTWDSHFPPKSTCRMSFRLDSKMKRKALENVEAKQLGARGNTSRQLAKVLHVNSEEIHTHFSRFLSKLDGFAPDVKLSVGTECTLNSRLQLWTPPWNPSTSRTTTRSTSAKLFTSQVFHEAYVDVNEGGTEAAPATPVNRVLCCAYQFNVNRPFMFAIRSLDLEAILLMGSVRGLGTE</sequence>
<name>A0ACB8CEX8_DERSI</name>
<protein>
    <submittedName>
        <fullName evidence="1">Uncharacterized protein</fullName>
    </submittedName>
</protein>
<evidence type="ECO:0000313" key="2">
    <source>
        <dbReference type="Proteomes" id="UP000821865"/>
    </source>
</evidence>
<dbReference type="EMBL" id="CM023476">
    <property type="protein sequence ID" value="KAH7941223.1"/>
    <property type="molecule type" value="Genomic_DNA"/>
</dbReference>
<accession>A0ACB8CEX8</accession>
<evidence type="ECO:0000313" key="1">
    <source>
        <dbReference type="EMBL" id="KAH7941223.1"/>
    </source>
</evidence>
<reference evidence="1" key="1">
    <citation type="submission" date="2020-05" db="EMBL/GenBank/DDBJ databases">
        <title>Large-scale comparative analyses of tick genomes elucidate their genetic diversity and vector capacities.</title>
        <authorList>
            <person name="Jia N."/>
            <person name="Wang J."/>
            <person name="Shi W."/>
            <person name="Du L."/>
            <person name="Sun Y."/>
            <person name="Zhan W."/>
            <person name="Jiang J."/>
            <person name="Wang Q."/>
            <person name="Zhang B."/>
            <person name="Ji P."/>
            <person name="Sakyi L.B."/>
            <person name="Cui X."/>
            <person name="Yuan T."/>
            <person name="Jiang B."/>
            <person name="Yang W."/>
            <person name="Lam T.T.-Y."/>
            <person name="Chang Q."/>
            <person name="Ding S."/>
            <person name="Wang X."/>
            <person name="Zhu J."/>
            <person name="Ruan X."/>
            <person name="Zhao L."/>
            <person name="Wei J."/>
            <person name="Que T."/>
            <person name="Du C."/>
            <person name="Cheng J."/>
            <person name="Dai P."/>
            <person name="Han X."/>
            <person name="Huang E."/>
            <person name="Gao Y."/>
            <person name="Liu J."/>
            <person name="Shao H."/>
            <person name="Ye R."/>
            <person name="Li L."/>
            <person name="Wei W."/>
            <person name="Wang X."/>
            <person name="Wang C."/>
            <person name="Yang T."/>
            <person name="Huo Q."/>
            <person name="Li W."/>
            <person name="Guo W."/>
            <person name="Chen H."/>
            <person name="Zhou L."/>
            <person name="Ni X."/>
            <person name="Tian J."/>
            <person name="Zhou Y."/>
            <person name="Sheng Y."/>
            <person name="Liu T."/>
            <person name="Pan Y."/>
            <person name="Xia L."/>
            <person name="Li J."/>
            <person name="Zhao F."/>
            <person name="Cao W."/>
        </authorList>
    </citation>
    <scope>NUCLEOTIDE SEQUENCE</scope>
    <source>
        <strain evidence="1">Dsil-2018</strain>
    </source>
</reference>
<proteinExistence type="predicted"/>